<organism evidence="1 2">
    <name type="scientific">Dryococelus australis</name>
    <dbReference type="NCBI Taxonomy" id="614101"/>
    <lineage>
        <taxon>Eukaryota</taxon>
        <taxon>Metazoa</taxon>
        <taxon>Ecdysozoa</taxon>
        <taxon>Arthropoda</taxon>
        <taxon>Hexapoda</taxon>
        <taxon>Insecta</taxon>
        <taxon>Pterygota</taxon>
        <taxon>Neoptera</taxon>
        <taxon>Polyneoptera</taxon>
        <taxon>Phasmatodea</taxon>
        <taxon>Verophasmatodea</taxon>
        <taxon>Anareolatae</taxon>
        <taxon>Phasmatidae</taxon>
        <taxon>Eurycanthinae</taxon>
        <taxon>Dryococelus</taxon>
    </lineage>
</organism>
<dbReference type="EMBL" id="JARBHB010000005">
    <property type="protein sequence ID" value="KAJ8884627.1"/>
    <property type="molecule type" value="Genomic_DNA"/>
</dbReference>
<reference evidence="1 2" key="1">
    <citation type="submission" date="2023-02" db="EMBL/GenBank/DDBJ databases">
        <title>LHISI_Scaffold_Assembly.</title>
        <authorList>
            <person name="Stuart O.P."/>
            <person name="Cleave R."/>
            <person name="Magrath M.J.L."/>
            <person name="Mikheyev A.S."/>
        </authorList>
    </citation>
    <scope>NUCLEOTIDE SEQUENCE [LARGE SCALE GENOMIC DNA]</scope>
    <source>
        <strain evidence="1">Daus_M_001</strain>
        <tissue evidence="1">Leg muscle</tissue>
    </source>
</reference>
<keyword evidence="2" id="KW-1185">Reference proteome</keyword>
<name>A0ABQ9HJW7_9NEOP</name>
<gene>
    <name evidence="1" type="ORF">PR048_016484</name>
</gene>
<protein>
    <submittedName>
        <fullName evidence="1">Uncharacterized protein</fullName>
    </submittedName>
</protein>
<evidence type="ECO:0000313" key="2">
    <source>
        <dbReference type="Proteomes" id="UP001159363"/>
    </source>
</evidence>
<comment type="caution">
    <text evidence="1">The sequence shown here is derived from an EMBL/GenBank/DDBJ whole genome shotgun (WGS) entry which is preliminary data.</text>
</comment>
<dbReference type="Proteomes" id="UP001159363">
    <property type="component" value="Chromosome 4"/>
</dbReference>
<proteinExistence type="predicted"/>
<evidence type="ECO:0000313" key="1">
    <source>
        <dbReference type="EMBL" id="KAJ8884627.1"/>
    </source>
</evidence>
<sequence>MDSCTETVKQIFSLYGNDYRSVKNSVKFVPENHEGSLRIIYRYNEEDTVDEDRDSSIVYSSTKSRDVLPFKYLSIEEFKKKLPKMTEKDYLYAQQKQYNHLRLTKQ</sequence>
<accession>A0ABQ9HJW7</accession>